<accession>I0WU11</accession>
<proteinExistence type="predicted"/>
<protein>
    <submittedName>
        <fullName evidence="1">Uncharacterized protein</fullName>
    </submittedName>
</protein>
<comment type="caution">
    <text evidence="1">The sequence shown here is derived from an EMBL/GenBank/DDBJ whole genome shotgun (WGS) entry which is preliminary data.</text>
</comment>
<gene>
    <name evidence="1" type="ORF">W59_11141</name>
</gene>
<reference evidence="1 2" key="1">
    <citation type="journal article" date="2012" name="J. Bacteriol.">
        <title>Draft genome sequence of the nitrophenol-degrading actinomycete Rhodococcus imtechensis RKJ300.</title>
        <authorList>
            <person name="Vikram S."/>
            <person name="Kumar S."/>
            <person name="Subramanian S."/>
            <person name="Raghava G.P."/>
        </authorList>
    </citation>
    <scope>NUCLEOTIDE SEQUENCE [LARGE SCALE GENOMIC DNA]</scope>
    <source>
        <strain evidence="1 2">RKJ300</strain>
    </source>
</reference>
<dbReference type="PATRIC" id="fig|1165867.3.peg.2270"/>
<dbReference type="EMBL" id="AJJH01000049">
    <property type="protein sequence ID" value="EID79877.1"/>
    <property type="molecule type" value="Genomic_DNA"/>
</dbReference>
<dbReference type="Proteomes" id="UP000006447">
    <property type="component" value="Unassembled WGS sequence"/>
</dbReference>
<sequence>MTTEQLARHTVDTGRIAADIASHPPCDVVAAIFPLEPGDGHVDLDAVERIRAGEFDDWTLAAARSGLFSPREIEALARSWHADPRSLFEALLTDSDDMTRRRYEIVWDSLAEADSREYA</sequence>
<dbReference type="RefSeq" id="WP_007297243.1">
    <property type="nucleotide sequence ID" value="NZ_AJJH01000049.1"/>
</dbReference>
<organism evidence="1 2">
    <name type="scientific">Rhodococcus opacus RKJ300 = JCM 13270</name>
    <dbReference type="NCBI Taxonomy" id="1165867"/>
    <lineage>
        <taxon>Bacteria</taxon>
        <taxon>Bacillati</taxon>
        <taxon>Actinomycetota</taxon>
        <taxon>Actinomycetes</taxon>
        <taxon>Mycobacteriales</taxon>
        <taxon>Nocardiaceae</taxon>
        <taxon>Rhodococcus</taxon>
    </lineage>
</organism>
<name>I0WU11_RHOOP</name>
<evidence type="ECO:0000313" key="2">
    <source>
        <dbReference type="Proteomes" id="UP000006447"/>
    </source>
</evidence>
<dbReference type="AlphaFoldDB" id="I0WU11"/>
<evidence type="ECO:0000313" key="1">
    <source>
        <dbReference type="EMBL" id="EID79877.1"/>
    </source>
</evidence>